<dbReference type="InterPro" id="IPR032675">
    <property type="entry name" value="LRR_dom_sf"/>
</dbReference>
<sequence>MPPTTNVFNQRFEEVFEPPRPLQNLNLRRNAKPSTSKEDLRAGLLFTQHFWDLILANRRLRRLCLLHKASLQWTVKSSKFIYDLLRGMKELKELCALNIVDLTLFWKLQELAPTVEIVVTNKDMFPKVHDSTASEDGFNAQLIRANPFIKSLKFIRFPFSPLNRFRKPNGHPSIANVLVVLSQLPNLEYLNLTGIENHGGKVQESPPGLGLTVIPATLTSLEQGSTLTRLDIDDTRNLVPLLRYLPNLKALKVASLSDEAFEVLASSCKILESLEWMHS</sequence>
<dbReference type="Gene3D" id="3.80.10.10">
    <property type="entry name" value="Ribonuclease Inhibitor"/>
    <property type="match status" value="1"/>
</dbReference>
<dbReference type="OrthoDB" id="2355at2759"/>
<reference evidence="1" key="1">
    <citation type="journal article" date="2020" name="Fungal Divers.">
        <title>Resolving the Mortierellaceae phylogeny through synthesis of multi-gene phylogenetics and phylogenomics.</title>
        <authorList>
            <person name="Vandepol N."/>
            <person name="Liber J."/>
            <person name="Desiro A."/>
            <person name="Na H."/>
            <person name="Kennedy M."/>
            <person name="Barry K."/>
            <person name="Grigoriev I.V."/>
            <person name="Miller A.N."/>
            <person name="O'Donnell K."/>
            <person name="Stajich J.E."/>
            <person name="Bonito G."/>
        </authorList>
    </citation>
    <scope>NUCLEOTIDE SEQUENCE</scope>
    <source>
        <strain evidence="1">MES-2147</strain>
    </source>
</reference>
<keyword evidence="2" id="KW-1185">Reference proteome</keyword>
<dbReference type="EMBL" id="JAAAHW010005172">
    <property type="protein sequence ID" value="KAF9969610.1"/>
    <property type="molecule type" value="Genomic_DNA"/>
</dbReference>
<feature type="non-terminal residue" evidence="1">
    <location>
        <position position="1"/>
    </location>
</feature>
<evidence type="ECO:0000313" key="1">
    <source>
        <dbReference type="EMBL" id="KAF9969610.1"/>
    </source>
</evidence>
<evidence type="ECO:0000313" key="2">
    <source>
        <dbReference type="Proteomes" id="UP000749646"/>
    </source>
</evidence>
<accession>A0A9P6M7K9</accession>
<protein>
    <submittedName>
        <fullName evidence="1">Uncharacterized protein</fullName>
    </submittedName>
</protein>
<dbReference type="SUPFAM" id="SSF52047">
    <property type="entry name" value="RNI-like"/>
    <property type="match status" value="1"/>
</dbReference>
<proteinExistence type="predicted"/>
<name>A0A9P6M7K9_9FUNG</name>
<gene>
    <name evidence="1" type="ORF">BGZ65_011776</name>
</gene>
<dbReference type="Proteomes" id="UP000749646">
    <property type="component" value="Unassembled WGS sequence"/>
</dbReference>
<dbReference type="AlphaFoldDB" id="A0A9P6M7K9"/>
<organism evidence="1 2">
    <name type="scientific">Modicella reniformis</name>
    <dbReference type="NCBI Taxonomy" id="1440133"/>
    <lineage>
        <taxon>Eukaryota</taxon>
        <taxon>Fungi</taxon>
        <taxon>Fungi incertae sedis</taxon>
        <taxon>Mucoromycota</taxon>
        <taxon>Mortierellomycotina</taxon>
        <taxon>Mortierellomycetes</taxon>
        <taxon>Mortierellales</taxon>
        <taxon>Mortierellaceae</taxon>
        <taxon>Modicella</taxon>
    </lineage>
</organism>
<comment type="caution">
    <text evidence="1">The sequence shown here is derived from an EMBL/GenBank/DDBJ whole genome shotgun (WGS) entry which is preliminary data.</text>
</comment>